<protein>
    <submittedName>
        <fullName evidence="3">Uncharacterized protein</fullName>
    </submittedName>
</protein>
<feature type="compositionally biased region" description="Polar residues" evidence="1">
    <location>
        <begin position="1"/>
        <end position="20"/>
    </location>
</feature>
<feature type="region of interest" description="Disordered" evidence="1">
    <location>
        <begin position="1"/>
        <end position="26"/>
    </location>
</feature>
<evidence type="ECO:0000313" key="3">
    <source>
        <dbReference type="EMBL" id="MDC5696287.1"/>
    </source>
</evidence>
<accession>A0ABT5GDX9</accession>
<dbReference type="RefSeq" id="WP_272460864.1">
    <property type="nucleotide sequence ID" value="NZ_JAPFQL010000009.1"/>
</dbReference>
<keyword evidence="2" id="KW-0812">Transmembrane</keyword>
<keyword evidence="4" id="KW-1185">Reference proteome</keyword>
<feature type="compositionally biased region" description="Polar residues" evidence="1">
    <location>
        <begin position="63"/>
        <end position="76"/>
    </location>
</feature>
<feature type="region of interest" description="Disordered" evidence="1">
    <location>
        <begin position="63"/>
        <end position="90"/>
    </location>
</feature>
<organism evidence="3 4">
    <name type="scientific">Intrasporangium calvum</name>
    <dbReference type="NCBI Taxonomy" id="53358"/>
    <lineage>
        <taxon>Bacteria</taxon>
        <taxon>Bacillati</taxon>
        <taxon>Actinomycetota</taxon>
        <taxon>Actinomycetes</taxon>
        <taxon>Micrococcales</taxon>
        <taxon>Intrasporangiaceae</taxon>
        <taxon>Intrasporangium</taxon>
    </lineage>
</organism>
<keyword evidence="2" id="KW-1133">Transmembrane helix</keyword>
<comment type="caution">
    <text evidence="3">The sequence shown here is derived from an EMBL/GenBank/DDBJ whole genome shotgun (WGS) entry which is preliminary data.</text>
</comment>
<feature type="region of interest" description="Disordered" evidence="1">
    <location>
        <begin position="304"/>
        <end position="332"/>
    </location>
</feature>
<feature type="transmembrane region" description="Helical" evidence="2">
    <location>
        <begin position="32"/>
        <end position="54"/>
    </location>
</feature>
<gene>
    <name evidence="3" type="ORF">OO014_03390</name>
</gene>
<name>A0ABT5GDX9_9MICO</name>
<sequence>MTPPRTSATQLTAAQSSTSALEPDPGWGRRKLIAILAAATTAALLMLTGLGYAIHFAITPAEQTTPAPGEGSQVSQPGGIRPTGTPAAGLSTDERRDRIAAAPMPPAAPADAQPAPPATELAEPITIPPATTAGPAMVPSGFPRTPEGAVAQLAAIETTVLQAMSIPVAHAVHDAWALPGGTGADDWSLTGHVRSFLGAARMGAEKDLRTVVMATPAAAQVKGTDGPDWVLACVLLEVRAVIESEARIGYGHCERMQWQPDTGDQTGTAGGRWMIAPGDPPAPAPSTWPGTEPAIAAGWQTWVDAEPAAAPGSHDPAATVPTDGAGAAEDRG</sequence>
<feature type="region of interest" description="Disordered" evidence="1">
    <location>
        <begin position="259"/>
        <end position="292"/>
    </location>
</feature>
<keyword evidence="2" id="KW-0472">Membrane</keyword>
<dbReference type="EMBL" id="JAPFQL010000009">
    <property type="protein sequence ID" value="MDC5696287.1"/>
    <property type="molecule type" value="Genomic_DNA"/>
</dbReference>
<evidence type="ECO:0000313" key="4">
    <source>
        <dbReference type="Proteomes" id="UP001150259"/>
    </source>
</evidence>
<evidence type="ECO:0000256" key="2">
    <source>
        <dbReference type="SAM" id="Phobius"/>
    </source>
</evidence>
<dbReference type="Proteomes" id="UP001150259">
    <property type="component" value="Unassembled WGS sequence"/>
</dbReference>
<evidence type="ECO:0000256" key="1">
    <source>
        <dbReference type="SAM" id="MobiDB-lite"/>
    </source>
</evidence>
<proteinExistence type="predicted"/>
<reference evidence="3 4" key="1">
    <citation type="submission" date="2022-11" db="EMBL/GenBank/DDBJ databases">
        <title>Anaerobic phenanthrene biodegradation by a DNRA strain PheN6.</title>
        <authorList>
            <person name="Zhang Z."/>
        </authorList>
    </citation>
    <scope>NUCLEOTIDE SEQUENCE [LARGE SCALE GENOMIC DNA]</scope>
    <source>
        <strain evidence="3 4">PheN6</strain>
    </source>
</reference>